<dbReference type="GO" id="GO:0030288">
    <property type="term" value="C:outer membrane-bounded periplasmic space"/>
    <property type="evidence" value="ECO:0007669"/>
    <property type="project" value="InterPro"/>
</dbReference>
<name>A0A5C8L0I5_9GAMM</name>
<keyword evidence="5" id="KW-0676">Redox-active center</keyword>
<gene>
    <name evidence="7" type="ORF">FU658_01230</name>
</gene>
<evidence type="ECO:0000256" key="1">
    <source>
        <dbReference type="ARBA" id="ARBA00004383"/>
    </source>
</evidence>
<dbReference type="AlphaFoldDB" id="A0A5C8L0I5"/>
<sequence length="180" mass="20285">MIQRLLPLVIFAALGVLLFVGVRMSGDPNRDALPSPLIDRTAPAFVLNALHEPERSVSESDLRGAPYLLNVWGSWCPACRDEHPVIERLAESGRIRVVGFNWKDEREDALRWLQRFGDPYHEIIVDQVGRTAIDWGVYGAPETFLVDAEGVIRWKYIGPITDEVVEKQLLPTLARIEGSQ</sequence>
<dbReference type="RefSeq" id="WP_147890438.1">
    <property type="nucleotide sequence ID" value="NZ_VRTS01000001.1"/>
</dbReference>
<dbReference type="PANTHER" id="PTHR42852:SF6">
    <property type="entry name" value="THIOL:DISULFIDE INTERCHANGE PROTEIN DSBE"/>
    <property type="match status" value="1"/>
</dbReference>
<keyword evidence="4" id="KW-1015">Disulfide bond</keyword>
<comment type="caution">
    <text evidence="7">The sequence shown here is derived from an EMBL/GenBank/DDBJ whole genome shotgun (WGS) entry which is preliminary data.</text>
</comment>
<keyword evidence="3" id="KW-0201">Cytochrome c-type biogenesis</keyword>
<dbReference type="OrthoDB" id="9799347at2"/>
<comment type="similarity">
    <text evidence="2">Belongs to the thioredoxin family. DsbE subfamily.</text>
</comment>
<evidence type="ECO:0000259" key="6">
    <source>
        <dbReference type="PROSITE" id="PS51352"/>
    </source>
</evidence>
<evidence type="ECO:0000256" key="2">
    <source>
        <dbReference type="ARBA" id="ARBA00007758"/>
    </source>
</evidence>
<dbReference type="PROSITE" id="PS00194">
    <property type="entry name" value="THIOREDOXIN_1"/>
    <property type="match status" value="1"/>
</dbReference>
<feature type="domain" description="Thioredoxin" evidence="6">
    <location>
        <begin position="36"/>
        <end position="175"/>
    </location>
</feature>
<dbReference type="PANTHER" id="PTHR42852">
    <property type="entry name" value="THIOL:DISULFIDE INTERCHANGE PROTEIN DSBE"/>
    <property type="match status" value="1"/>
</dbReference>
<dbReference type="NCBIfam" id="TIGR00385">
    <property type="entry name" value="dsbE"/>
    <property type="match status" value="1"/>
</dbReference>
<dbReference type="GO" id="GO:0005886">
    <property type="term" value="C:plasma membrane"/>
    <property type="evidence" value="ECO:0007669"/>
    <property type="project" value="UniProtKB-SubCell"/>
</dbReference>
<dbReference type="GO" id="GO:0015036">
    <property type="term" value="F:disulfide oxidoreductase activity"/>
    <property type="evidence" value="ECO:0007669"/>
    <property type="project" value="InterPro"/>
</dbReference>
<dbReference type="Pfam" id="PF08534">
    <property type="entry name" value="Redoxin"/>
    <property type="match status" value="1"/>
</dbReference>
<dbReference type="InterPro" id="IPR013766">
    <property type="entry name" value="Thioredoxin_domain"/>
</dbReference>
<accession>A0A5C8L0I5</accession>
<keyword evidence="8" id="KW-1185">Reference proteome</keyword>
<dbReference type="InterPro" id="IPR050553">
    <property type="entry name" value="Thioredoxin_ResA/DsbE_sf"/>
</dbReference>
<dbReference type="GO" id="GO:0017004">
    <property type="term" value="P:cytochrome complex assembly"/>
    <property type="evidence" value="ECO:0007669"/>
    <property type="project" value="UniProtKB-KW"/>
</dbReference>
<dbReference type="SUPFAM" id="SSF52833">
    <property type="entry name" value="Thioredoxin-like"/>
    <property type="match status" value="1"/>
</dbReference>
<dbReference type="CDD" id="cd03010">
    <property type="entry name" value="TlpA_like_DsbE"/>
    <property type="match status" value="1"/>
</dbReference>
<dbReference type="PROSITE" id="PS51352">
    <property type="entry name" value="THIOREDOXIN_2"/>
    <property type="match status" value="1"/>
</dbReference>
<dbReference type="Proteomes" id="UP000321248">
    <property type="component" value="Unassembled WGS sequence"/>
</dbReference>
<evidence type="ECO:0000256" key="3">
    <source>
        <dbReference type="ARBA" id="ARBA00022748"/>
    </source>
</evidence>
<dbReference type="Gene3D" id="3.40.30.10">
    <property type="entry name" value="Glutaredoxin"/>
    <property type="match status" value="1"/>
</dbReference>
<dbReference type="InterPro" id="IPR004799">
    <property type="entry name" value="Periplasmic_diS_OxRdtase_DsbE"/>
</dbReference>
<dbReference type="InterPro" id="IPR036249">
    <property type="entry name" value="Thioredoxin-like_sf"/>
</dbReference>
<comment type="subcellular location">
    <subcellularLocation>
        <location evidence="1">Cell inner membrane</location>
        <topology evidence="1">Single-pass membrane protein</topology>
        <orientation evidence="1">Periplasmic side</orientation>
    </subcellularLocation>
</comment>
<organism evidence="7 8">
    <name type="scientific">Alkalisalibacterium limincola</name>
    <dbReference type="NCBI Taxonomy" id="2699169"/>
    <lineage>
        <taxon>Bacteria</taxon>
        <taxon>Pseudomonadati</taxon>
        <taxon>Pseudomonadota</taxon>
        <taxon>Gammaproteobacteria</taxon>
        <taxon>Lysobacterales</taxon>
        <taxon>Lysobacteraceae</taxon>
        <taxon>Alkalisalibacterium</taxon>
    </lineage>
</organism>
<evidence type="ECO:0000256" key="5">
    <source>
        <dbReference type="ARBA" id="ARBA00023284"/>
    </source>
</evidence>
<dbReference type="InterPro" id="IPR013740">
    <property type="entry name" value="Redoxin"/>
</dbReference>
<proteinExistence type="inferred from homology"/>
<evidence type="ECO:0000313" key="8">
    <source>
        <dbReference type="Proteomes" id="UP000321248"/>
    </source>
</evidence>
<evidence type="ECO:0000256" key="4">
    <source>
        <dbReference type="ARBA" id="ARBA00023157"/>
    </source>
</evidence>
<reference evidence="7 8" key="1">
    <citation type="submission" date="2019-08" db="EMBL/GenBank/DDBJ databases">
        <authorList>
            <person name="Karlyshev A.V."/>
        </authorList>
    </citation>
    <scope>NUCLEOTIDE SEQUENCE [LARGE SCALE GENOMIC DNA]</scope>
    <source>
        <strain evidence="7 8">Alg18-2.2</strain>
    </source>
</reference>
<evidence type="ECO:0000313" key="7">
    <source>
        <dbReference type="EMBL" id="TXK65765.1"/>
    </source>
</evidence>
<dbReference type="InterPro" id="IPR017937">
    <property type="entry name" value="Thioredoxin_CS"/>
</dbReference>
<dbReference type="EMBL" id="VRTS01000001">
    <property type="protein sequence ID" value="TXK65765.1"/>
    <property type="molecule type" value="Genomic_DNA"/>
</dbReference>
<protein>
    <submittedName>
        <fullName evidence="7">DsbE family thiol:disulfide interchange protein</fullName>
    </submittedName>
</protein>